<accession>A0A183TBL2</accession>
<feature type="region of interest" description="Disordered" evidence="1">
    <location>
        <begin position="133"/>
        <end position="217"/>
    </location>
</feature>
<proteinExistence type="predicted"/>
<organism evidence="4">
    <name type="scientific">Schistocephalus solidus</name>
    <name type="common">Tapeworm</name>
    <dbReference type="NCBI Taxonomy" id="70667"/>
    <lineage>
        <taxon>Eukaryota</taxon>
        <taxon>Metazoa</taxon>
        <taxon>Spiralia</taxon>
        <taxon>Lophotrochozoa</taxon>
        <taxon>Platyhelminthes</taxon>
        <taxon>Cestoda</taxon>
        <taxon>Eucestoda</taxon>
        <taxon>Diphyllobothriidea</taxon>
        <taxon>Diphyllobothriidae</taxon>
        <taxon>Schistocephalus</taxon>
    </lineage>
</organism>
<reference evidence="4" key="1">
    <citation type="submission" date="2016-06" db="UniProtKB">
        <authorList>
            <consortium name="WormBaseParasite"/>
        </authorList>
    </citation>
    <scope>IDENTIFICATION</scope>
</reference>
<feature type="region of interest" description="Disordered" evidence="1">
    <location>
        <begin position="90"/>
        <end position="115"/>
    </location>
</feature>
<dbReference type="AlphaFoldDB" id="A0A183TBL2"/>
<gene>
    <name evidence="2" type="ORF">SSLN_LOCUS13860</name>
</gene>
<feature type="compositionally biased region" description="Low complexity" evidence="1">
    <location>
        <begin position="148"/>
        <end position="160"/>
    </location>
</feature>
<dbReference type="OrthoDB" id="6283552at2759"/>
<feature type="compositionally biased region" description="Low complexity" evidence="1">
    <location>
        <begin position="203"/>
        <end position="217"/>
    </location>
</feature>
<reference evidence="2 3" key="2">
    <citation type="submission" date="2018-11" db="EMBL/GenBank/DDBJ databases">
        <authorList>
            <consortium name="Pathogen Informatics"/>
        </authorList>
    </citation>
    <scope>NUCLEOTIDE SEQUENCE [LARGE SCALE GENOMIC DNA]</scope>
    <source>
        <strain evidence="2 3">NST_G2</strain>
    </source>
</reference>
<evidence type="ECO:0000313" key="2">
    <source>
        <dbReference type="EMBL" id="VDM00246.1"/>
    </source>
</evidence>
<sequence length="279" mass="30017">MLWNHIFRVVAVDSCEQVHVLKNVDRHQPASQQTITRPQALMTKFLFSLITAHYLTAYDSSEFSAKEINPFHTAPLTISVSATMDAFVNHNKPSSMEDRRSKEAKMRRRFNKSAAAVRARMAQKCKDERRFGRVLPPGCINQPSAVTSGRYSSRSPGVSSSRRRNAVGSARSQRGTGDLRASPRRNQRPPQTPPSATVSKVTGCSGSNSSNSNSSSGNGYFSSCGYGLYPPTSGGVAMPPSAPGLHVSSPHPVHMVSSPPALGVHDPPVILASATEMAG</sequence>
<dbReference type="WBParaSite" id="SSLN_0001439201-mRNA-1">
    <property type="protein sequence ID" value="SSLN_0001439201-mRNA-1"/>
    <property type="gene ID" value="SSLN_0001439201"/>
</dbReference>
<protein>
    <submittedName>
        <fullName evidence="4">Nuclear transcription factor Y subunit</fullName>
    </submittedName>
</protein>
<dbReference type="EMBL" id="UYSU01038433">
    <property type="protein sequence ID" value="VDM00246.1"/>
    <property type="molecule type" value="Genomic_DNA"/>
</dbReference>
<evidence type="ECO:0000313" key="4">
    <source>
        <dbReference type="WBParaSite" id="SSLN_0001439201-mRNA-1"/>
    </source>
</evidence>
<feature type="compositionally biased region" description="Basic and acidic residues" evidence="1">
    <location>
        <begin position="95"/>
        <end position="104"/>
    </location>
</feature>
<keyword evidence="3" id="KW-1185">Reference proteome</keyword>
<dbReference type="Proteomes" id="UP000275846">
    <property type="component" value="Unassembled WGS sequence"/>
</dbReference>
<name>A0A183TBL2_SCHSO</name>
<evidence type="ECO:0000313" key="3">
    <source>
        <dbReference type="Proteomes" id="UP000275846"/>
    </source>
</evidence>
<evidence type="ECO:0000256" key="1">
    <source>
        <dbReference type="SAM" id="MobiDB-lite"/>
    </source>
</evidence>